<gene>
    <name evidence="1" type="ORF">IQ31_04793</name>
</gene>
<reference evidence="1 2" key="1">
    <citation type="journal article" date="2015" name="Stand. Genomic Sci.">
        <title>Genomic Encyclopedia of Bacterial and Archaeal Type Strains, Phase III: the genomes of soil and plant-associated and newly described type strains.</title>
        <authorList>
            <person name="Whitman W.B."/>
            <person name="Woyke T."/>
            <person name="Klenk H.P."/>
            <person name="Zhou Y."/>
            <person name="Lilburn T.G."/>
            <person name="Beck B.J."/>
            <person name="De Vos P."/>
            <person name="Vandamme P."/>
            <person name="Eisen J.A."/>
            <person name="Garrity G."/>
            <person name="Hugenholtz P."/>
            <person name="Kyrpides N.C."/>
        </authorList>
    </citation>
    <scope>NUCLEOTIDE SEQUENCE [LARGE SCALE GENOMIC DNA]</scope>
    <source>
        <strain evidence="1 2">CGMCC 1.6855</strain>
    </source>
</reference>
<name>A0A562M7M0_9SPHI</name>
<evidence type="ECO:0000313" key="2">
    <source>
        <dbReference type="Proteomes" id="UP000315908"/>
    </source>
</evidence>
<sequence>MPWYNGDYPPSYKNQPVNIREKATEIANALLEEGAEEGIAIATGLKKAREHFKKVKEESRKKYTNY</sequence>
<accession>A0A562M7M0</accession>
<proteinExistence type="predicted"/>
<evidence type="ECO:0008006" key="3">
    <source>
        <dbReference type="Google" id="ProtNLM"/>
    </source>
</evidence>
<dbReference type="Proteomes" id="UP000315908">
    <property type="component" value="Unassembled WGS sequence"/>
</dbReference>
<dbReference type="EMBL" id="VLKR01000037">
    <property type="protein sequence ID" value="TWI15870.1"/>
    <property type="molecule type" value="Genomic_DNA"/>
</dbReference>
<dbReference type="RefSeq" id="WP_088161276.1">
    <property type="nucleotide sequence ID" value="NZ_DALZSL010000020.1"/>
</dbReference>
<organism evidence="1 2">
    <name type="scientific">Sphingobacterium siyangense</name>
    <dbReference type="NCBI Taxonomy" id="459529"/>
    <lineage>
        <taxon>Bacteria</taxon>
        <taxon>Pseudomonadati</taxon>
        <taxon>Bacteroidota</taxon>
        <taxon>Sphingobacteriia</taxon>
        <taxon>Sphingobacteriales</taxon>
        <taxon>Sphingobacteriaceae</taxon>
        <taxon>Sphingobacterium</taxon>
    </lineage>
</organism>
<comment type="caution">
    <text evidence="1">The sequence shown here is derived from an EMBL/GenBank/DDBJ whole genome shotgun (WGS) entry which is preliminary data.</text>
</comment>
<dbReference type="AlphaFoldDB" id="A0A562M7M0"/>
<evidence type="ECO:0000313" key="1">
    <source>
        <dbReference type="EMBL" id="TWI15870.1"/>
    </source>
</evidence>
<protein>
    <recommendedName>
        <fullName evidence="3">DUF2188 domain-containing protein</fullName>
    </recommendedName>
</protein>